<dbReference type="RefSeq" id="WP_166693711.1">
    <property type="nucleotide sequence ID" value="NZ_WAEL01000010.1"/>
</dbReference>
<accession>A0ABX0QQN8</accession>
<dbReference type="PANTHER" id="PTHR36529">
    <property type="entry name" value="SLL1095 PROTEIN"/>
    <property type="match status" value="1"/>
</dbReference>
<dbReference type="Pfam" id="PF09837">
    <property type="entry name" value="DUF2064"/>
    <property type="match status" value="1"/>
</dbReference>
<name>A0ABX0QQN8_9BACT</name>
<dbReference type="Proteomes" id="UP000606008">
    <property type="component" value="Unassembled WGS sequence"/>
</dbReference>
<reference evidence="2" key="2">
    <citation type="submission" date="2023-07" db="EMBL/GenBank/DDBJ databases">
        <authorList>
            <person name="Jung D.-H."/>
        </authorList>
    </citation>
    <scope>NUCLEOTIDE SEQUENCE [LARGE SCALE GENOMIC DNA]</scope>
    <source>
        <strain evidence="2">JA-25</strain>
    </source>
</reference>
<comment type="caution">
    <text evidence="1">The sequence shown here is derived from an EMBL/GenBank/DDBJ whole genome shotgun (WGS) entry which is preliminary data.</text>
</comment>
<dbReference type="InterPro" id="IPR029044">
    <property type="entry name" value="Nucleotide-diphossugar_trans"/>
</dbReference>
<dbReference type="SUPFAM" id="SSF53448">
    <property type="entry name" value="Nucleotide-diphospho-sugar transferases"/>
    <property type="match status" value="1"/>
</dbReference>
<reference evidence="2" key="1">
    <citation type="submission" date="2019-09" db="EMBL/GenBank/DDBJ databases">
        <authorList>
            <person name="Jung D.-H."/>
        </authorList>
    </citation>
    <scope>NUCLEOTIDE SEQUENCE [LARGE SCALE GENOMIC DNA]</scope>
    <source>
        <strain evidence="2">JA-25</strain>
    </source>
</reference>
<proteinExistence type="predicted"/>
<evidence type="ECO:0000313" key="1">
    <source>
        <dbReference type="EMBL" id="NID13063.1"/>
    </source>
</evidence>
<organism evidence="1 2">
    <name type="scientific">Fibrivirga algicola</name>
    <dbReference type="NCBI Taxonomy" id="2950420"/>
    <lineage>
        <taxon>Bacteria</taxon>
        <taxon>Pseudomonadati</taxon>
        <taxon>Bacteroidota</taxon>
        <taxon>Cytophagia</taxon>
        <taxon>Cytophagales</taxon>
        <taxon>Spirosomataceae</taxon>
        <taxon>Fibrivirga</taxon>
    </lineage>
</organism>
<sequence length="232" mass="24729">MSTSASSVAVLLFSLSATQEARRKPLAGSVARSERVWHSLEQLTLAKIRAAGLPAVVSHELPINHAGTFGTQLRQAVQAVLELGYSSVICIGNDCPALRPSDLTEAARALQAGAIPVGADARGGVYLTGLNQALLTNAQALTNLPWQTTELSASLFQFLHQHGQQPVLLSPCRSDWNTRPDVRLSEAVGARTWLRQLAEALRPVTVGPFAARPISILLRSLALAGLRAPPLR</sequence>
<keyword evidence="2" id="KW-1185">Reference proteome</keyword>
<protein>
    <submittedName>
        <fullName evidence="1">DUF2064 domain-containing protein</fullName>
    </submittedName>
</protein>
<evidence type="ECO:0000313" key="2">
    <source>
        <dbReference type="Proteomes" id="UP000606008"/>
    </source>
</evidence>
<dbReference type="Gene3D" id="3.90.550.10">
    <property type="entry name" value="Spore Coat Polysaccharide Biosynthesis Protein SpsA, Chain A"/>
    <property type="match status" value="1"/>
</dbReference>
<dbReference type="InterPro" id="IPR018641">
    <property type="entry name" value="Trfase_1_rSAM/seldom-assoc"/>
</dbReference>
<dbReference type="EMBL" id="WAEL01000010">
    <property type="protein sequence ID" value="NID13063.1"/>
    <property type="molecule type" value="Genomic_DNA"/>
</dbReference>
<dbReference type="PANTHER" id="PTHR36529:SF1">
    <property type="entry name" value="GLYCOSYLTRANSFERASE"/>
    <property type="match status" value="1"/>
</dbReference>
<gene>
    <name evidence="1" type="ORF">F7231_23020</name>
</gene>